<protein>
    <recommendedName>
        <fullName evidence="1">Methyltransferase domain-containing protein</fullName>
    </recommendedName>
</protein>
<dbReference type="InterPro" id="IPR041698">
    <property type="entry name" value="Methyltransf_25"/>
</dbReference>
<dbReference type="EMBL" id="BAAASZ010000020">
    <property type="protein sequence ID" value="GAA2441970.1"/>
    <property type="molecule type" value="Genomic_DNA"/>
</dbReference>
<dbReference type="SUPFAM" id="SSF53335">
    <property type="entry name" value="S-adenosyl-L-methionine-dependent methyltransferases"/>
    <property type="match status" value="1"/>
</dbReference>
<feature type="domain" description="Methyltransferase" evidence="1">
    <location>
        <begin position="46"/>
        <end position="136"/>
    </location>
</feature>
<dbReference type="PANTHER" id="PTHR43464">
    <property type="entry name" value="METHYLTRANSFERASE"/>
    <property type="match status" value="1"/>
</dbReference>
<evidence type="ECO:0000313" key="3">
    <source>
        <dbReference type="Proteomes" id="UP001501638"/>
    </source>
</evidence>
<sequence>MDPDAAVAERWDDEYRRGRYRDEPPVAMVETVVREARARGLRSGLYIGCGNGRNFVPLREAGLDLVGLDVSGEALEALRDRLPDLPADRLVHGTVHDLPPDERFPIVVGIQVFQHGPRGRCHDHVRAAAARVAPGGLLCVRVNAVGTHLHPAHEVVETHPDGGLTVRYLAGPKKGLDVHFFARDELEGVVPAGFEPVVPLTRVTERRVPPAPGHWCQWEGIWRRAA</sequence>
<name>A0ABP5X0U3_9ACTN</name>
<evidence type="ECO:0000313" key="2">
    <source>
        <dbReference type="EMBL" id="GAA2441970.1"/>
    </source>
</evidence>
<organism evidence="2 3">
    <name type="scientific">Streptomyces macrosporus</name>
    <dbReference type="NCBI Taxonomy" id="44032"/>
    <lineage>
        <taxon>Bacteria</taxon>
        <taxon>Bacillati</taxon>
        <taxon>Actinomycetota</taxon>
        <taxon>Actinomycetes</taxon>
        <taxon>Kitasatosporales</taxon>
        <taxon>Streptomycetaceae</taxon>
        <taxon>Streptomyces</taxon>
    </lineage>
</organism>
<dbReference type="RefSeq" id="WP_344322506.1">
    <property type="nucleotide sequence ID" value="NZ_BAAASZ010000020.1"/>
</dbReference>
<dbReference type="Proteomes" id="UP001501638">
    <property type="component" value="Unassembled WGS sequence"/>
</dbReference>
<gene>
    <name evidence="2" type="ORF">GCM10010405_26770</name>
</gene>
<dbReference type="Gene3D" id="3.40.50.150">
    <property type="entry name" value="Vaccinia Virus protein VP39"/>
    <property type="match status" value="1"/>
</dbReference>
<evidence type="ECO:0000259" key="1">
    <source>
        <dbReference type="Pfam" id="PF13649"/>
    </source>
</evidence>
<accession>A0ABP5X0U3</accession>
<keyword evidence="3" id="KW-1185">Reference proteome</keyword>
<dbReference type="InterPro" id="IPR029063">
    <property type="entry name" value="SAM-dependent_MTases_sf"/>
</dbReference>
<proteinExistence type="predicted"/>
<dbReference type="Pfam" id="PF13649">
    <property type="entry name" value="Methyltransf_25"/>
    <property type="match status" value="1"/>
</dbReference>
<comment type="caution">
    <text evidence="2">The sequence shown here is derived from an EMBL/GenBank/DDBJ whole genome shotgun (WGS) entry which is preliminary data.</text>
</comment>
<dbReference type="CDD" id="cd02440">
    <property type="entry name" value="AdoMet_MTases"/>
    <property type="match status" value="1"/>
</dbReference>
<dbReference type="PANTHER" id="PTHR43464:SF83">
    <property type="entry name" value="MALONYL-[ACYL-CARRIER PROTEIN] O-METHYLTRANSFERASE"/>
    <property type="match status" value="1"/>
</dbReference>
<reference evidence="3" key="1">
    <citation type="journal article" date="2019" name="Int. J. Syst. Evol. Microbiol.">
        <title>The Global Catalogue of Microorganisms (GCM) 10K type strain sequencing project: providing services to taxonomists for standard genome sequencing and annotation.</title>
        <authorList>
            <consortium name="The Broad Institute Genomics Platform"/>
            <consortium name="The Broad Institute Genome Sequencing Center for Infectious Disease"/>
            <person name="Wu L."/>
            <person name="Ma J."/>
        </authorList>
    </citation>
    <scope>NUCLEOTIDE SEQUENCE [LARGE SCALE GENOMIC DNA]</scope>
    <source>
        <strain evidence="3">JCM 6305</strain>
    </source>
</reference>